<reference evidence="3" key="1">
    <citation type="journal article" date="2020" name="Fungal Divers.">
        <title>Resolving the Mortierellaceae phylogeny through synthesis of multi-gene phylogenetics and phylogenomics.</title>
        <authorList>
            <person name="Vandepol N."/>
            <person name="Liber J."/>
            <person name="Desiro A."/>
            <person name="Na H."/>
            <person name="Kennedy M."/>
            <person name="Barry K."/>
            <person name="Grigoriev I.V."/>
            <person name="Miller A.N."/>
            <person name="O'Donnell K."/>
            <person name="Stajich J.E."/>
            <person name="Bonito G."/>
        </authorList>
    </citation>
    <scope>NUCLEOTIDE SEQUENCE</scope>
    <source>
        <strain evidence="3">CK1249</strain>
    </source>
</reference>
<dbReference type="OrthoDB" id="10257471at2759"/>
<dbReference type="InterPro" id="IPR032675">
    <property type="entry name" value="LRR_dom_sf"/>
</dbReference>
<evidence type="ECO:0000313" key="3">
    <source>
        <dbReference type="EMBL" id="KAF9946205.1"/>
    </source>
</evidence>
<dbReference type="EMBL" id="JAAAHY010001898">
    <property type="protein sequence ID" value="KAF9946205.1"/>
    <property type="molecule type" value="Genomic_DNA"/>
</dbReference>
<feature type="compositionally biased region" description="Polar residues" evidence="1">
    <location>
        <begin position="570"/>
        <end position="589"/>
    </location>
</feature>
<evidence type="ECO:0000259" key="2">
    <source>
        <dbReference type="Pfam" id="PF12937"/>
    </source>
</evidence>
<feature type="region of interest" description="Disordered" evidence="1">
    <location>
        <begin position="514"/>
        <end position="600"/>
    </location>
</feature>
<feature type="domain" description="F-box" evidence="2">
    <location>
        <begin position="13"/>
        <end position="51"/>
    </location>
</feature>
<dbReference type="InterPro" id="IPR036047">
    <property type="entry name" value="F-box-like_dom_sf"/>
</dbReference>
<feature type="compositionally biased region" description="Low complexity" evidence="1">
    <location>
        <begin position="553"/>
        <end position="569"/>
    </location>
</feature>
<dbReference type="AlphaFoldDB" id="A0A9P6ISX8"/>
<dbReference type="SUPFAM" id="SSF52047">
    <property type="entry name" value="RNI-like"/>
    <property type="match status" value="2"/>
</dbReference>
<dbReference type="SUPFAM" id="SSF81383">
    <property type="entry name" value="F-box domain"/>
    <property type="match status" value="1"/>
</dbReference>
<comment type="caution">
    <text evidence="3">The sequence shown here is derived from an EMBL/GenBank/DDBJ whole genome shotgun (WGS) entry which is preliminary data.</text>
</comment>
<dbReference type="PANTHER" id="PTHR13318:SF95">
    <property type="entry name" value="F-BOX PROTEIN YLR352W"/>
    <property type="match status" value="1"/>
</dbReference>
<protein>
    <recommendedName>
        <fullName evidence="2">F-box domain-containing protein</fullName>
    </recommendedName>
</protein>
<dbReference type="Proteomes" id="UP000738359">
    <property type="component" value="Unassembled WGS sequence"/>
</dbReference>
<accession>A0A9P6ISX8</accession>
<dbReference type="Gene3D" id="3.80.10.10">
    <property type="entry name" value="Ribonuclease Inhibitor"/>
    <property type="match status" value="2"/>
</dbReference>
<dbReference type="SMART" id="SM00367">
    <property type="entry name" value="LRR_CC"/>
    <property type="match status" value="3"/>
</dbReference>
<organism evidence="3 4">
    <name type="scientific">Mortierella alpina</name>
    <name type="common">Oleaginous fungus</name>
    <name type="synonym">Mortierella renispora</name>
    <dbReference type="NCBI Taxonomy" id="64518"/>
    <lineage>
        <taxon>Eukaryota</taxon>
        <taxon>Fungi</taxon>
        <taxon>Fungi incertae sedis</taxon>
        <taxon>Mucoromycota</taxon>
        <taxon>Mortierellomycotina</taxon>
        <taxon>Mortierellomycetes</taxon>
        <taxon>Mortierellales</taxon>
        <taxon>Mortierellaceae</taxon>
        <taxon>Mortierella</taxon>
    </lineage>
</organism>
<gene>
    <name evidence="3" type="ORF">BGZ70_003332</name>
</gene>
<sequence>MNKPPSQQVLSIPEVLGLIINRLDAPTLLTASLVCSAWHVHTSQVLWRQLIIPKDWFAHDLTPLWPVLDRRGHLIRALSLDLSTSSRMNPDVDMELITAQLDNILSRTPYLERLIMHLPREAKSSIVATIAKHSVHLKQFETDIFDWNPEDMSALLRACPELRQISGHDFTGKVLEAIATSQPRLNRIACTHPRFDDDELVAFAKHYPDLLQLSVSLHQFLTEKALVGVATHCLKLEIINFHFCLGLASTGFRTILQVSSNLRFLDLGLTEVRDSEIQLVAAQCPELKSLRLPFCSYITQESISAIVRSCRRLEYLDISWCDQVRLFIFNDDAPWVCQDLRHLDISGIHANYSPEVPLSSTLLPAMYRQISSLVKLEYLKLSGHGFSLRLLEVGGPFLSSLTRLEKLDISKIRYPMEWEDIVELGNLFPSLKEFQFRSCDVIPPPTTTRPGEQSDVSEALPNVISNFNSQAPDHIRQGSIVLTLPSTARTGTGGAADEIRTEMSEGAVKILKASGRGRARSSTLLQDAAEEDAAKEDRQRSSSQGHSKRRRTQTSPSSSTCKSQLSSLPMPTSITRSYETVSGTQSGTTHGVMDTSEEGVYKATLRSGLEISVRVWGEDETSQGGDG</sequence>
<name>A0A9P6ISX8_MORAP</name>
<keyword evidence="4" id="KW-1185">Reference proteome</keyword>
<proteinExistence type="predicted"/>
<dbReference type="Pfam" id="PF12937">
    <property type="entry name" value="F-box-like"/>
    <property type="match status" value="1"/>
</dbReference>
<dbReference type="GO" id="GO:0031146">
    <property type="term" value="P:SCF-dependent proteasomal ubiquitin-dependent protein catabolic process"/>
    <property type="evidence" value="ECO:0007669"/>
    <property type="project" value="TreeGrafter"/>
</dbReference>
<dbReference type="PANTHER" id="PTHR13318">
    <property type="entry name" value="PARTNER OF PAIRED, ISOFORM B-RELATED"/>
    <property type="match status" value="1"/>
</dbReference>
<evidence type="ECO:0000313" key="4">
    <source>
        <dbReference type="Proteomes" id="UP000738359"/>
    </source>
</evidence>
<dbReference type="InterPro" id="IPR001810">
    <property type="entry name" value="F-box_dom"/>
</dbReference>
<evidence type="ECO:0000256" key="1">
    <source>
        <dbReference type="SAM" id="MobiDB-lite"/>
    </source>
</evidence>
<feature type="non-terminal residue" evidence="3">
    <location>
        <position position="627"/>
    </location>
</feature>
<dbReference type="GO" id="GO:0019005">
    <property type="term" value="C:SCF ubiquitin ligase complex"/>
    <property type="evidence" value="ECO:0007669"/>
    <property type="project" value="TreeGrafter"/>
</dbReference>
<dbReference type="InterPro" id="IPR006553">
    <property type="entry name" value="Leu-rich_rpt_Cys-con_subtyp"/>
</dbReference>